<gene>
    <name evidence="1" type="ORF">GCM10009751_20180</name>
</gene>
<reference evidence="1 2" key="1">
    <citation type="journal article" date="2019" name="Int. J. Syst. Evol. Microbiol.">
        <title>The Global Catalogue of Microorganisms (GCM) 10K type strain sequencing project: providing services to taxonomists for standard genome sequencing and annotation.</title>
        <authorList>
            <consortium name="The Broad Institute Genomics Platform"/>
            <consortium name="The Broad Institute Genome Sequencing Center for Infectious Disease"/>
            <person name="Wu L."/>
            <person name="Ma J."/>
        </authorList>
    </citation>
    <scope>NUCLEOTIDE SEQUENCE [LARGE SCALE GENOMIC DNA]</scope>
    <source>
        <strain evidence="1 2">JCM 14326</strain>
    </source>
</reference>
<dbReference type="Proteomes" id="UP001501094">
    <property type="component" value="Unassembled WGS sequence"/>
</dbReference>
<accession>A0ABN2NCA4</accession>
<evidence type="ECO:0000313" key="1">
    <source>
        <dbReference type="EMBL" id="GAA1862353.1"/>
    </source>
</evidence>
<sequence length="76" mass="8282">MAVRTSAARREVHDGRTVGEGRLVALDVAAEALSVSVKTLRRRIADGSVRGYRVGRLVRVDLDEVRDALVVEIPTV</sequence>
<protein>
    <recommendedName>
        <fullName evidence="3">DNA binding domain-containing protein, excisionase family</fullName>
    </recommendedName>
</protein>
<organism evidence="1 2">
    <name type="scientific">Myceligenerans crystallogenes</name>
    <dbReference type="NCBI Taxonomy" id="316335"/>
    <lineage>
        <taxon>Bacteria</taxon>
        <taxon>Bacillati</taxon>
        <taxon>Actinomycetota</taxon>
        <taxon>Actinomycetes</taxon>
        <taxon>Micrococcales</taxon>
        <taxon>Promicromonosporaceae</taxon>
        <taxon>Myceligenerans</taxon>
    </lineage>
</organism>
<keyword evidence="2" id="KW-1185">Reference proteome</keyword>
<comment type="caution">
    <text evidence="1">The sequence shown here is derived from an EMBL/GenBank/DDBJ whole genome shotgun (WGS) entry which is preliminary data.</text>
</comment>
<name>A0ABN2NCA4_9MICO</name>
<dbReference type="RefSeq" id="WP_344102197.1">
    <property type="nucleotide sequence ID" value="NZ_BAAANL010000003.1"/>
</dbReference>
<evidence type="ECO:0008006" key="3">
    <source>
        <dbReference type="Google" id="ProtNLM"/>
    </source>
</evidence>
<dbReference type="NCBIfam" id="TIGR01764">
    <property type="entry name" value="excise"/>
    <property type="match status" value="1"/>
</dbReference>
<evidence type="ECO:0000313" key="2">
    <source>
        <dbReference type="Proteomes" id="UP001501094"/>
    </source>
</evidence>
<dbReference type="InterPro" id="IPR010093">
    <property type="entry name" value="SinI_DNA-bd"/>
</dbReference>
<dbReference type="EMBL" id="BAAANL010000003">
    <property type="protein sequence ID" value="GAA1862353.1"/>
    <property type="molecule type" value="Genomic_DNA"/>
</dbReference>
<proteinExistence type="predicted"/>